<gene>
    <name evidence="2" type="ORF">ACFPP9_03370</name>
</gene>
<sequence>MDPASLTTSPLPLAANTFWFGDRLPPVEQLCLKTMAHCGHDVTLWTYDQLEGVPAEVLIGDANEILPFSSFIAYKEARGARLFADIFRLELLRRSKGLWLDADCLMLKPILDDRPYIFGWEDGNRINNAVLKMPADSELLERLWAFVTARPVVPPWWPWPKRIWQRAVYPIGLARGPEAVALGTFGPKIVTHLVQELGLEEHAQRPEMFYPVHYNETGRYFEPGAAEECITGDTVCCHLWLSNIRSKVEKIGVERFYAETFLGRKFAEFGIDAMA</sequence>
<dbReference type="EMBL" id="JBHSML010000002">
    <property type="protein sequence ID" value="MFC5514799.1"/>
    <property type="molecule type" value="Genomic_DNA"/>
</dbReference>
<dbReference type="InterPro" id="IPR029044">
    <property type="entry name" value="Nucleotide-diphossugar_trans"/>
</dbReference>
<proteinExistence type="predicted"/>
<evidence type="ECO:0000313" key="3">
    <source>
        <dbReference type="Proteomes" id="UP001596150"/>
    </source>
</evidence>
<dbReference type="Proteomes" id="UP001596150">
    <property type="component" value="Unassembled WGS sequence"/>
</dbReference>
<evidence type="ECO:0000313" key="2">
    <source>
        <dbReference type="EMBL" id="MFC5514799.1"/>
    </source>
</evidence>
<dbReference type="Gene3D" id="3.90.550.20">
    <property type="match status" value="1"/>
</dbReference>
<dbReference type="RefSeq" id="WP_266342821.1">
    <property type="nucleotide sequence ID" value="NZ_JAPKNH010000002.1"/>
</dbReference>
<comment type="caution">
    <text evidence="2">The sequence shown here is derived from an EMBL/GenBank/DDBJ whole genome shotgun (WGS) entry which is preliminary data.</text>
</comment>
<feature type="domain" description="Alpha 1,4-glycosyltransferase" evidence="1">
    <location>
        <begin position="204"/>
        <end position="257"/>
    </location>
</feature>
<dbReference type="InterPro" id="IPR007652">
    <property type="entry name" value="A1-4-GlycosylTfrase_dom"/>
</dbReference>
<accession>A0ABW0PQ86</accession>
<evidence type="ECO:0000259" key="1">
    <source>
        <dbReference type="Pfam" id="PF04572"/>
    </source>
</evidence>
<organism evidence="2 3">
    <name type="scientific">Kaistia terrae</name>
    <dbReference type="NCBI Taxonomy" id="537017"/>
    <lineage>
        <taxon>Bacteria</taxon>
        <taxon>Pseudomonadati</taxon>
        <taxon>Pseudomonadota</taxon>
        <taxon>Alphaproteobacteria</taxon>
        <taxon>Hyphomicrobiales</taxon>
        <taxon>Kaistiaceae</taxon>
        <taxon>Kaistia</taxon>
    </lineage>
</organism>
<protein>
    <recommendedName>
        <fullName evidence="1">Alpha 1,4-glycosyltransferase domain-containing protein</fullName>
    </recommendedName>
</protein>
<dbReference type="Pfam" id="PF04572">
    <property type="entry name" value="Gb3_synth"/>
    <property type="match status" value="1"/>
</dbReference>
<keyword evidence="3" id="KW-1185">Reference proteome</keyword>
<reference evidence="3" key="1">
    <citation type="journal article" date="2019" name="Int. J. Syst. Evol. Microbiol.">
        <title>The Global Catalogue of Microorganisms (GCM) 10K type strain sequencing project: providing services to taxonomists for standard genome sequencing and annotation.</title>
        <authorList>
            <consortium name="The Broad Institute Genomics Platform"/>
            <consortium name="The Broad Institute Genome Sequencing Center for Infectious Disease"/>
            <person name="Wu L."/>
            <person name="Ma J."/>
        </authorList>
    </citation>
    <scope>NUCLEOTIDE SEQUENCE [LARGE SCALE GENOMIC DNA]</scope>
    <source>
        <strain evidence="3">KACC 12633</strain>
    </source>
</reference>
<dbReference type="SUPFAM" id="SSF53448">
    <property type="entry name" value="Nucleotide-diphospho-sugar transferases"/>
    <property type="match status" value="1"/>
</dbReference>
<name>A0ABW0PQ86_9HYPH</name>